<dbReference type="Gene3D" id="1.10.287.130">
    <property type="match status" value="1"/>
</dbReference>
<dbReference type="AlphaFoldDB" id="A0A3R9P2G8"/>
<dbReference type="PROSITE" id="PS50109">
    <property type="entry name" value="HIS_KIN"/>
    <property type="match status" value="1"/>
</dbReference>
<keyword evidence="4" id="KW-0808">Transferase</keyword>
<dbReference type="Proteomes" id="UP000275076">
    <property type="component" value="Unassembled WGS sequence"/>
</dbReference>
<dbReference type="InterPro" id="IPR004358">
    <property type="entry name" value="Sig_transdc_His_kin-like_C"/>
</dbReference>
<evidence type="ECO:0000313" key="11">
    <source>
        <dbReference type="EMBL" id="RSL31433.1"/>
    </source>
</evidence>
<comment type="caution">
    <text evidence="11">The sequence shown here is derived from an EMBL/GenBank/DDBJ whole genome shotgun (WGS) entry which is preliminary data.</text>
</comment>
<keyword evidence="5" id="KW-0547">Nucleotide-binding</keyword>
<dbReference type="SMART" id="SM00387">
    <property type="entry name" value="HATPase_c"/>
    <property type="match status" value="1"/>
</dbReference>
<name>A0A3R9P2G8_9BACI</name>
<dbReference type="GO" id="GO:0000155">
    <property type="term" value="F:phosphorelay sensor kinase activity"/>
    <property type="evidence" value="ECO:0007669"/>
    <property type="project" value="InterPro"/>
</dbReference>
<dbReference type="InterPro" id="IPR003594">
    <property type="entry name" value="HATPase_dom"/>
</dbReference>
<keyword evidence="6" id="KW-0418">Kinase</keyword>
<keyword evidence="9" id="KW-0472">Membrane</keyword>
<dbReference type="PANTHER" id="PTHR43065">
    <property type="entry name" value="SENSOR HISTIDINE KINASE"/>
    <property type="match status" value="1"/>
</dbReference>
<dbReference type="SUPFAM" id="SSF55874">
    <property type="entry name" value="ATPase domain of HSP90 chaperone/DNA topoisomerase II/histidine kinase"/>
    <property type="match status" value="1"/>
</dbReference>
<evidence type="ECO:0000259" key="10">
    <source>
        <dbReference type="PROSITE" id="PS50109"/>
    </source>
</evidence>
<evidence type="ECO:0000256" key="9">
    <source>
        <dbReference type="SAM" id="Phobius"/>
    </source>
</evidence>
<evidence type="ECO:0000313" key="12">
    <source>
        <dbReference type="Proteomes" id="UP000275076"/>
    </source>
</evidence>
<keyword evidence="12" id="KW-1185">Reference proteome</keyword>
<organism evidence="11 12">
    <name type="scientific">Salibacterium salarium</name>
    <dbReference type="NCBI Taxonomy" id="284579"/>
    <lineage>
        <taxon>Bacteria</taxon>
        <taxon>Bacillati</taxon>
        <taxon>Bacillota</taxon>
        <taxon>Bacilli</taxon>
        <taxon>Bacillales</taxon>
        <taxon>Bacillaceae</taxon>
    </lineage>
</organism>
<sequence>MFVLMYLPLTWMTTALVIYLYEVFHENLLINNRVIKAEKMEMVSHLAASVSHEVRNPLTVVRGFLQMIEEEGTSEAKRREFMKLSVQEIDRANAILENYLTFARPSPEHMQVIHIEEQIHKTLQILTPLAHMNTVEIHTNITDCCIEGNEDNFQQCLINIKKNCIEAMPNSGKLSIETRKEDSEVTLIITDNGNGMTKEQLSRLGEPYYTTKGREGTGLGMMAAFKIIETMHGKLTVTSVPQEGTSFYIQLPVVEAG</sequence>
<dbReference type="EMBL" id="RBVX01000024">
    <property type="protein sequence ID" value="RSL31433.1"/>
    <property type="molecule type" value="Genomic_DNA"/>
</dbReference>
<evidence type="ECO:0000256" key="7">
    <source>
        <dbReference type="ARBA" id="ARBA00022840"/>
    </source>
</evidence>
<dbReference type="Pfam" id="PF00512">
    <property type="entry name" value="HisKA"/>
    <property type="match status" value="1"/>
</dbReference>
<dbReference type="Pfam" id="PF02518">
    <property type="entry name" value="HATPase_c"/>
    <property type="match status" value="1"/>
</dbReference>
<dbReference type="InterPro" id="IPR036097">
    <property type="entry name" value="HisK_dim/P_sf"/>
</dbReference>
<evidence type="ECO:0000256" key="1">
    <source>
        <dbReference type="ARBA" id="ARBA00000085"/>
    </source>
</evidence>
<dbReference type="Gene3D" id="3.30.565.10">
    <property type="entry name" value="Histidine kinase-like ATPase, C-terminal domain"/>
    <property type="match status" value="1"/>
</dbReference>
<comment type="catalytic activity">
    <reaction evidence="1">
        <text>ATP + protein L-histidine = ADP + protein N-phospho-L-histidine.</text>
        <dbReference type="EC" id="2.7.13.3"/>
    </reaction>
</comment>
<evidence type="ECO:0000256" key="4">
    <source>
        <dbReference type="ARBA" id="ARBA00022679"/>
    </source>
</evidence>
<reference evidence="11 12" key="1">
    <citation type="submission" date="2018-10" db="EMBL/GenBank/DDBJ databases">
        <title>Draft genome sequence of Bacillus salarius IM0101, isolated from a hypersaline soil in Inner Mongolia, China.</title>
        <authorList>
            <person name="Yamprayoonswat W."/>
            <person name="Boonvisut S."/>
            <person name="Jumpathong W."/>
            <person name="Sittihan S."/>
            <person name="Ruangsuj P."/>
            <person name="Wanthongcharoen S."/>
            <person name="Thongpramul N."/>
            <person name="Pimmason S."/>
            <person name="Yu B."/>
            <person name="Yasawong M."/>
        </authorList>
    </citation>
    <scope>NUCLEOTIDE SEQUENCE [LARGE SCALE GENOMIC DNA]</scope>
    <source>
        <strain evidence="11 12">IM0101</strain>
    </source>
</reference>
<dbReference type="SMART" id="SM00388">
    <property type="entry name" value="HisKA"/>
    <property type="match status" value="1"/>
</dbReference>
<dbReference type="InterPro" id="IPR005467">
    <property type="entry name" value="His_kinase_dom"/>
</dbReference>
<gene>
    <name evidence="11" type="ORF">D7Z54_20540</name>
</gene>
<proteinExistence type="predicted"/>
<evidence type="ECO:0000256" key="6">
    <source>
        <dbReference type="ARBA" id="ARBA00022777"/>
    </source>
</evidence>
<protein>
    <recommendedName>
        <fullName evidence="2">histidine kinase</fullName>
        <ecNumber evidence="2">2.7.13.3</ecNumber>
    </recommendedName>
</protein>
<keyword evidence="3" id="KW-0597">Phosphoprotein</keyword>
<keyword evidence="9" id="KW-0812">Transmembrane</keyword>
<dbReference type="GO" id="GO:0005524">
    <property type="term" value="F:ATP binding"/>
    <property type="evidence" value="ECO:0007669"/>
    <property type="project" value="UniProtKB-KW"/>
</dbReference>
<dbReference type="CDD" id="cd00082">
    <property type="entry name" value="HisKA"/>
    <property type="match status" value="1"/>
</dbReference>
<evidence type="ECO:0000256" key="8">
    <source>
        <dbReference type="ARBA" id="ARBA00023012"/>
    </source>
</evidence>
<feature type="transmembrane region" description="Helical" evidence="9">
    <location>
        <begin position="6"/>
        <end position="24"/>
    </location>
</feature>
<feature type="domain" description="Histidine kinase" evidence="10">
    <location>
        <begin position="49"/>
        <end position="255"/>
    </location>
</feature>
<keyword evidence="7" id="KW-0067">ATP-binding</keyword>
<dbReference type="InterPro" id="IPR036890">
    <property type="entry name" value="HATPase_C_sf"/>
</dbReference>
<keyword evidence="9" id="KW-1133">Transmembrane helix</keyword>
<dbReference type="SUPFAM" id="SSF47384">
    <property type="entry name" value="Homodimeric domain of signal transducing histidine kinase"/>
    <property type="match status" value="1"/>
</dbReference>
<dbReference type="InterPro" id="IPR003661">
    <property type="entry name" value="HisK_dim/P_dom"/>
</dbReference>
<evidence type="ECO:0000256" key="2">
    <source>
        <dbReference type="ARBA" id="ARBA00012438"/>
    </source>
</evidence>
<dbReference type="PANTHER" id="PTHR43065:SF46">
    <property type="entry name" value="C4-DICARBOXYLATE TRANSPORT SENSOR PROTEIN DCTB"/>
    <property type="match status" value="1"/>
</dbReference>
<accession>A0A3R9P2G8</accession>
<dbReference type="PRINTS" id="PR00344">
    <property type="entry name" value="BCTRLSENSOR"/>
</dbReference>
<dbReference type="EC" id="2.7.13.3" evidence="2"/>
<evidence type="ECO:0000256" key="5">
    <source>
        <dbReference type="ARBA" id="ARBA00022741"/>
    </source>
</evidence>
<keyword evidence="8" id="KW-0902">Two-component regulatory system</keyword>
<evidence type="ECO:0000256" key="3">
    <source>
        <dbReference type="ARBA" id="ARBA00022553"/>
    </source>
</evidence>